<protein>
    <submittedName>
        <fullName evidence="2">Uncharacterized protein</fullName>
    </submittedName>
</protein>
<name>A0ABU1UA66_9MICC</name>
<evidence type="ECO:0000313" key="3">
    <source>
        <dbReference type="Proteomes" id="UP001252243"/>
    </source>
</evidence>
<accession>A0ABU1UA66</accession>
<dbReference type="RefSeq" id="WP_310052141.1">
    <property type="nucleotide sequence ID" value="NZ_JAVDVQ010000004.1"/>
</dbReference>
<evidence type="ECO:0000313" key="2">
    <source>
        <dbReference type="EMBL" id="MDR7082087.1"/>
    </source>
</evidence>
<gene>
    <name evidence="2" type="ORF">J2X01_001372</name>
</gene>
<feature type="region of interest" description="Disordered" evidence="1">
    <location>
        <begin position="1"/>
        <end position="27"/>
    </location>
</feature>
<keyword evidence="3" id="KW-1185">Reference proteome</keyword>
<evidence type="ECO:0000256" key="1">
    <source>
        <dbReference type="SAM" id="MobiDB-lite"/>
    </source>
</evidence>
<proteinExistence type="predicted"/>
<comment type="caution">
    <text evidence="2">The sequence shown here is derived from an EMBL/GenBank/DDBJ whole genome shotgun (WGS) entry which is preliminary data.</text>
</comment>
<organism evidence="2 3">
    <name type="scientific">Arthrobacter ginsengisoli</name>
    <dbReference type="NCBI Taxonomy" id="1356565"/>
    <lineage>
        <taxon>Bacteria</taxon>
        <taxon>Bacillati</taxon>
        <taxon>Actinomycetota</taxon>
        <taxon>Actinomycetes</taxon>
        <taxon>Micrococcales</taxon>
        <taxon>Micrococcaceae</taxon>
        <taxon>Arthrobacter</taxon>
    </lineage>
</organism>
<reference evidence="2 3" key="1">
    <citation type="submission" date="2023-07" db="EMBL/GenBank/DDBJ databases">
        <title>Sorghum-associated microbial communities from plants grown in Nebraska, USA.</title>
        <authorList>
            <person name="Schachtman D."/>
        </authorList>
    </citation>
    <scope>NUCLEOTIDE SEQUENCE [LARGE SCALE GENOMIC DNA]</scope>
    <source>
        <strain evidence="2 3">BE167</strain>
    </source>
</reference>
<sequence length="124" mass="12478">MSSGTSRISTIGSNSNSNSNSAGAGAPAGAVLASDAAACASRSYEVQQLAARVAACVDHADAVLAQLVRVELQGWQSPAGRAYRTSVSLQAAALARSRTALQEAVAAVLRHAQNVAVSPGRPGY</sequence>
<dbReference type="EMBL" id="JAVDVQ010000004">
    <property type="protein sequence ID" value="MDR7082087.1"/>
    <property type="molecule type" value="Genomic_DNA"/>
</dbReference>
<dbReference type="Proteomes" id="UP001252243">
    <property type="component" value="Unassembled WGS sequence"/>
</dbReference>